<evidence type="ECO:0000313" key="2">
    <source>
        <dbReference type="EMBL" id="OAF56039.1"/>
    </source>
</evidence>
<dbReference type="PANTHER" id="PTHR43040:SF1">
    <property type="entry name" value="RIBONUCLEASE D"/>
    <property type="match status" value="1"/>
</dbReference>
<dbReference type="GeneID" id="36290449"/>
<accession>A0A177A192</accession>
<dbReference type="OrthoDB" id="26838at2759"/>
<dbReference type="RefSeq" id="XP_024321337.1">
    <property type="nucleotide sequence ID" value="XM_024470976.1"/>
</dbReference>
<proteinExistence type="predicted"/>
<name>A0A177A192_9PEZI</name>
<dbReference type="VEuPathDB" id="FungiDB:GMDG_03401"/>
<dbReference type="SUPFAM" id="SSF53098">
    <property type="entry name" value="Ribonuclease H-like"/>
    <property type="match status" value="1"/>
</dbReference>
<organism evidence="2">
    <name type="scientific">Pseudogymnoascus destructans</name>
    <dbReference type="NCBI Taxonomy" id="655981"/>
    <lineage>
        <taxon>Eukaryota</taxon>
        <taxon>Fungi</taxon>
        <taxon>Dikarya</taxon>
        <taxon>Ascomycota</taxon>
        <taxon>Pezizomycotina</taxon>
        <taxon>Leotiomycetes</taxon>
        <taxon>Thelebolales</taxon>
        <taxon>Thelebolaceae</taxon>
        <taxon>Pseudogymnoascus</taxon>
    </lineage>
</organism>
<dbReference type="InterPro" id="IPR036397">
    <property type="entry name" value="RNaseH_sf"/>
</dbReference>
<gene>
    <name evidence="2" type="ORF">VC83_07404</name>
</gene>
<dbReference type="Gene3D" id="3.30.420.10">
    <property type="entry name" value="Ribonuclease H-like superfamily/Ribonuclease H"/>
    <property type="match status" value="1"/>
</dbReference>
<feature type="compositionally biased region" description="Polar residues" evidence="1">
    <location>
        <begin position="22"/>
        <end position="34"/>
    </location>
</feature>
<dbReference type="EMBL" id="KV441405">
    <property type="protein sequence ID" value="OAF56039.1"/>
    <property type="molecule type" value="Genomic_DNA"/>
</dbReference>
<reference evidence="2" key="1">
    <citation type="submission" date="2016-03" db="EMBL/GenBank/DDBJ databases">
        <title>Updated assembly of Pseudogymnoascus destructans, the fungus causing white-nose syndrome of bats.</title>
        <authorList>
            <person name="Palmer J.M."/>
            <person name="Drees K.P."/>
            <person name="Foster J.T."/>
            <person name="Lindner D.L."/>
        </authorList>
    </citation>
    <scope>NUCLEOTIDE SEQUENCE [LARGE SCALE GENOMIC DNA]</scope>
    <source>
        <strain evidence="2">20631-21</strain>
    </source>
</reference>
<evidence type="ECO:0000256" key="1">
    <source>
        <dbReference type="SAM" id="MobiDB-lite"/>
    </source>
</evidence>
<dbReference type="PANTHER" id="PTHR43040">
    <property type="entry name" value="RIBONUCLEASE D"/>
    <property type="match status" value="1"/>
</dbReference>
<sequence>MHLVVTALYQFSRFTSLPLRKPTSSTSTASRGQPSQPPLLAEPRSKPSSNLSPTIPKVVFDIRNDSEALFSPFQISVNGIKDLQLMELATRKGSQTFVSSLAKCIEKASPMSIVAEAEWRLAKERSLRLFDPKKRGRYEVFDKRPLEIVQYCQQDVAVLPALYGVYNTTLRQTGQALWRVRIRGETENRIKLSQSPRYNGNLESAAAQGWDDQQVERWIDSWNDDILMEHMLGTSVLNENDEWVDAPRSGIDDYLDYLENLDEDGGEEQDGDWHHDDITARDCIGWAGTKYNINLVLLVDKSTRGKCLTLIEMFCTLPITDMLSSKNIQGPNPCNVGSSKQSVKKLAQHQLASHNGLD</sequence>
<protein>
    <recommendedName>
        <fullName evidence="3">3'-5' exonuclease domain-containing protein</fullName>
    </recommendedName>
</protein>
<evidence type="ECO:0008006" key="3">
    <source>
        <dbReference type="Google" id="ProtNLM"/>
    </source>
</evidence>
<dbReference type="Proteomes" id="UP000077154">
    <property type="component" value="Unassembled WGS sequence"/>
</dbReference>
<feature type="region of interest" description="Disordered" evidence="1">
    <location>
        <begin position="19"/>
        <end position="52"/>
    </location>
</feature>
<dbReference type="GO" id="GO:0003676">
    <property type="term" value="F:nucleic acid binding"/>
    <property type="evidence" value="ECO:0007669"/>
    <property type="project" value="InterPro"/>
</dbReference>
<dbReference type="InterPro" id="IPR012337">
    <property type="entry name" value="RNaseH-like_sf"/>
</dbReference>
<dbReference type="AlphaFoldDB" id="A0A177A192"/>